<evidence type="ECO:0000313" key="8">
    <source>
        <dbReference type="EMBL" id="NKI15862.1"/>
    </source>
</evidence>
<dbReference type="InterPro" id="IPR036396">
    <property type="entry name" value="Cyt_P450_sf"/>
</dbReference>
<dbReference type="Proteomes" id="UP000765845">
    <property type="component" value="Unassembled WGS sequence"/>
</dbReference>
<evidence type="ECO:0000256" key="3">
    <source>
        <dbReference type="ARBA" id="ARBA00022723"/>
    </source>
</evidence>
<dbReference type="PRINTS" id="PR00463">
    <property type="entry name" value="EP450I"/>
</dbReference>
<keyword evidence="3 7" id="KW-0479">Metal-binding</keyword>
<dbReference type="PRINTS" id="PR00385">
    <property type="entry name" value="P450"/>
</dbReference>
<accession>A0ABX1GBI3</accession>
<keyword evidence="4 7" id="KW-0560">Oxidoreductase</keyword>
<evidence type="ECO:0000256" key="7">
    <source>
        <dbReference type="RuleBase" id="RU000461"/>
    </source>
</evidence>
<name>A0ABX1GBI3_9GAMM</name>
<evidence type="ECO:0000256" key="4">
    <source>
        <dbReference type="ARBA" id="ARBA00023002"/>
    </source>
</evidence>
<keyword evidence="2 7" id="KW-0349">Heme</keyword>
<organism evidence="8 9">
    <name type="scientific">Spongiibacter thalassae</name>
    <dbReference type="NCBI Taxonomy" id="2721624"/>
    <lineage>
        <taxon>Bacteria</taxon>
        <taxon>Pseudomonadati</taxon>
        <taxon>Pseudomonadota</taxon>
        <taxon>Gammaproteobacteria</taxon>
        <taxon>Cellvibrionales</taxon>
        <taxon>Spongiibacteraceae</taxon>
        <taxon>Spongiibacter</taxon>
    </lineage>
</organism>
<reference evidence="8 9" key="1">
    <citation type="submission" date="2020-04" db="EMBL/GenBank/DDBJ databases">
        <authorList>
            <person name="Yoon J."/>
        </authorList>
    </citation>
    <scope>NUCLEOTIDE SEQUENCE [LARGE SCALE GENOMIC DNA]</scope>
    <source>
        <strain evidence="8 9">KMU-166</strain>
    </source>
</reference>
<evidence type="ECO:0000256" key="1">
    <source>
        <dbReference type="ARBA" id="ARBA00010617"/>
    </source>
</evidence>
<protein>
    <submittedName>
        <fullName evidence="8">Cytochrome P450</fullName>
    </submittedName>
</protein>
<dbReference type="PANTHER" id="PTHR24291:SF50">
    <property type="entry name" value="BIFUNCTIONAL ALBAFLAVENONE MONOOXYGENASE_TERPENE SYNTHASE"/>
    <property type="match status" value="1"/>
</dbReference>
<evidence type="ECO:0000313" key="9">
    <source>
        <dbReference type="Proteomes" id="UP000765845"/>
    </source>
</evidence>
<comment type="caution">
    <text evidence="8">The sequence shown here is derived from an EMBL/GenBank/DDBJ whole genome shotgun (WGS) entry which is preliminary data.</text>
</comment>
<dbReference type="Pfam" id="PF00067">
    <property type="entry name" value="p450"/>
    <property type="match status" value="1"/>
</dbReference>
<dbReference type="EMBL" id="JAAWWK010000001">
    <property type="protein sequence ID" value="NKI15862.1"/>
    <property type="molecule type" value="Genomic_DNA"/>
</dbReference>
<dbReference type="InterPro" id="IPR050196">
    <property type="entry name" value="Cytochrome_P450_Monoox"/>
</dbReference>
<dbReference type="RefSeq" id="WP_168448420.1">
    <property type="nucleotide sequence ID" value="NZ_JAAWWK010000001.1"/>
</dbReference>
<dbReference type="InterPro" id="IPR017972">
    <property type="entry name" value="Cyt_P450_CS"/>
</dbReference>
<evidence type="ECO:0000256" key="5">
    <source>
        <dbReference type="ARBA" id="ARBA00023004"/>
    </source>
</evidence>
<dbReference type="PROSITE" id="PS00086">
    <property type="entry name" value="CYTOCHROME_P450"/>
    <property type="match status" value="1"/>
</dbReference>
<proteinExistence type="inferred from homology"/>
<gene>
    <name evidence="8" type="ORF">HCU74_00375</name>
</gene>
<dbReference type="PANTHER" id="PTHR24291">
    <property type="entry name" value="CYTOCHROME P450 FAMILY 4"/>
    <property type="match status" value="1"/>
</dbReference>
<dbReference type="Gene3D" id="1.10.630.10">
    <property type="entry name" value="Cytochrome P450"/>
    <property type="match status" value="1"/>
</dbReference>
<keyword evidence="6 7" id="KW-0503">Monooxygenase</keyword>
<comment type="similarity">
    <text evidence="1 7">Belongs to the cytochrome P450 family.</text>
</comment>
<dbReference type="SUPFAM" id="SSF48264">
    <property type="entry name" value="Cytochrome P450"/>
    <property type="match status" value="1"/>
</dbReference>
<dbReference type="InterPro" id="IPR001128">
    <property type="entry name" value="Cyt_P450"/>
</dbReference>
<sequence>MLVENIPQSSEIPGPRGLPFIGVIPRFLQEPLALFEDAVRKYGQVFKLPLGGKEIVFLNDPSDIENVLRLDFRSYGQSATHEDLLAPLLGRGVASVSDHAYWEQLHRILLPAFTPKMLKKYFEQTALVIQSEVDHLEELRLADSNVELYEFVRLGIFTALTKTLFVRGIESDEIPGILELFLSSNNYINARYLTNASRFTAILPAIRKGRRDLKKIDKRVYELIAYRKENRVEEAEDMLDTLLEARFSDGTALSDVELRDNITSLFFGGQETTPSEVTWAFGLLAANPDKRQIMLNEIDEVLADRIPTFDDLSKLVYTGMVFDEAMRLYPAFSFLAREALIDTTIRGYSVKKGTPIAFPGWTIHRNEDYWPDSEKFLPERHAKEISRKRAKCSFMSFGYGQRRCIGERVARMESTLMLAMVSQRFLLEHADGRLPDPRVQMSIKPVGKMPMKIIKRYR</sequence>
<evidence type="ECO:0000256" key="2">
    <source>
        <dbReference type="ARBA" id="ARBA00022617"/>
    </source>
</evidence>
<keyword evidence="5 7" id="KW-0408">Iron</keyword>
<dbReference type="InterPro" id="IPR002401">
    <property type="entry name" value="Cyt_P450_E_grp-I"/>
</dbReference>
<evidence type="ECO:0000256" key="6">
    <source>
        <dbReference type="ARBA" id="ARBA00023033"/>
    </source>
</evidence>
<keyword evidence="9" id="KW-1185">Reference proteome</keyword>